<evidence type="ECO:0000256" key="1">
    <source>
        <dbReference type="SAM" id="SignalP"/>
    </source>
</evidence>
<evidence type="ECO:0008006" key="4">
    <source>
        <dbReference type="Google" id="ProtNLM"/>
    </source>
</evidence>
<name>A0A1F4SM86_UNCSA</name>
<sequence>MSKIKKFPTALILVLTFLFFAGSSASSQSKTVKKTIKKVIQPEIAPVAPPESLDEEKIFPEVSAPPEPPIEEYKVKSEPKGLWGLGLNTTCGGSYLFNLKGQQGLLGALSMRWDIVFGDPWSTGSKIGLAEDAVEYKAGLGYSMGSGTDDQPINAIPLYVDAIIYLKEGSLFGMDPFIGFGLNFNLIGRDGKSGNLGGQVYGGILANFGLGGKTEFSIGYQSMKIGDGVPSANGIIFSVAHPFVL</sequence>
<feature type="signal peptide" evidence="1">
    <location>
        <begin position="1"/>
        <end position="25"/>
    </location>
</feature>
<dbReference type="EMBL" id="MEUB01000038">
    <property type="protein sequence ID" value="OGC21592.1"/>
    <property type="molecule type" value="Genomic_DNA"/>
</dbReference>
<dbReference type="Proteomes" id="UP000178417">
    <property type="component" value="Unassembled WGS sequence"/>
</dbReference>
<dbReference type="AlphaFoldDB" id="A0A1F4SM86"/>
<dbReference type="STRING" id="1802579.A2310_02200"/>
<reference evidence="2 3" key="1">
    <citation type="journal article" date="2016" name="Nat. Commun.">
        <title>Thousands of microbial genomes shed light on interconnected biogeochemical processes in an aquifer system.</title>
        <authorList>
            <person name="Anantharaman K."/>
            <person name="Brown C.T."/>
            <person name="Hug L.A."/>
            <person name="Sharon I."/>
            <person name="Castelle C.J."/>
            <person name="Probst A.J."/>
            <person name="Thomas B.C."/>
            <person name="Singh A."/>
            <person name="Wilkins M.J."/>
            <person name="Karaoz U."/>
            <person name="Brodie E.L."/>
            <person name="Williams K.H."/>
            <person name="Hubbard S.S."/>
            <person name="Banfield J.F."/>
        </authorList>
    </citation>
    <scope>NUCLEOTIDE SEQUENCE [LARGE SCALE GENOMIC DNA]</scope>
</reference>
<keyword evidence="1" id="KW-0732">Signal</keyword>
<protein>
    <recommendedName>
        <fullName evidence="4">Outer membrane protein beta-barrel domain-containing protein</fullName>
    </recommendedName>
</protein>
<proteinExistence type="predicted"/>
<gene>
    <name evidence="2" type="ORF">A2310_02200</name>
</gene>
<accession>A0A1F4SM86</accession>
<feature type="chain" id="PRO_5009514400" description="Outer membrane protein beta-barrel domain-containing protein" evidence="1">
    <location>
        <begin position="26"/>
        <end position="245"/>
    </location>
</feature>
<evidence type="ECO:0000313" key="3">
    <source>
        <dbReference type="Proteomes" id="UP000178417"/>
    </source>
</evidence>
<comment type="caution">
    <text evidence="2">The sequence shown here is derived from an EMBL/GenBank/DDBJ whole genome shotgun (WGS) entry which is preliminary data.</text>
</comment>
<evidence type="ECO:0000313" key="2">
    <source>
        <dbReference type="EMBL" id="OGC21592.1"/>
    </source>
</evidence>
<organism evidence="2 3">
    <name type="scientific">candidate division WOR-1 bacterium RIFOXYB2_FULL_37_13</name>
    <dbReference type="NCBI Taxonomy" id="1802579"/>
    <lineage>
        <taxon>Bacteria</taxon>
        <taxon>Bacillati</taxon>
        <taxon>Saganbacteria</taxon>
    </lineage>
</organism>